<accession>A0A382M5E6</accession>
<evidence type="ECO:0000313" key="2">
    <source>
        <dbReference type="EMBL" id="SVC42582.1"/>
    </source>
</evidence>
<organism evidence="2">
    <name type="scientific">marine metagenome</name>
    <dbReference type="NCBI Taxonomy" id="408172"/>
    <lineage>
        <taxon>unclassified sequences</taxon>
        <taxon>metagenomes</taxon>
        <taxon>ecological metagenomes</taxon>
    </lineage>
</organism>
<dbReference type="NCBIfam" id="TIGR01444">
    <property type="entry name" value="fkbM_fam"/>
    <property type="match status" value="1"/>
</dbReference>
<evidence type="ECO:0000259" key="1">
    <source>
        <dbReference type="Pfam" id="PF05050"/>
    </source>
</evidence>
<name>A0A382M5E6_9ZZZZ</name>
<sequence>MKEMVKNLITSTNDILENFFGIRIIRRRGIALGISRFIDWKQLDRLPAIDTLIDVGVGPDGTPDLYERFASQKLILIDPLDEAEAFVNNEMTDRDAMFFKVALGSETSELVINVEEDFGRSTLLEVTDINYVSEPIDKRIVPVRKLDDLLSNQVGLGRVGIKIDTEGFELDVVLGATETLRSAKFVIAEVRHNHESFKGGYSLHEFVNAMHENGFVLSMIMTAKPLIADLCFEPKAELR</sequence>
<gene>
    <name evidence="2" type="ORF">METZ01_LOCUS295436</name>
</gene>
<proteinExistence type="predicted"/>
<dbReference type="PANTHER" id="PTHR36973">
    <property type="entry name" value="SLL1456 PROTEIN-RELATED"/>
    <property type="match status" value="1"/>
</dbReference>
<dbReference type="InterPro" id="IPR029063">
    <property type="entry name" value="SAM-dependent_MTases_sf"/>
</dbReference>
<dbReference type="PANTHER" id="PTHR36973:SF4">
    <property type="entry name" value="NODULATION PROTEIN"/>
    <property type="match status" value="1"/>
</dbReference>
<dbReference type="Gene3D" id="3.40.50.150">
    <property type="entry name" value="Vaccinia Virus protein VP39"/>
    <property type="match status" value="1"/>
</dbReference>
<dbReference type="EMBL" id="UINC01090545">
    <property type="protein sequence ID" value="SVC42582.1"/>
    <property type="molecule type" value="Genomic_DNA"/>
</dbReference>
<dbReference type="InterPro" id="IPR053188">
    <property type="entry name" value="FkbM_Methyltransferase"/>
</dbReference>
<protein>
    <recommendedName>
        <fullName evidence="1">Methyltransferase FkbM domain-containing protein</fullName>
    </recommendedName>
</protein>
<dbReference type="SUPFAM" id="SSF53335">
    <property type="entry name" value="S-adenosyl-L-methionine-dependent methyltransferases"/>
    <property type="match status" value="1"/>
</dbReference>
<feature type="domain" description="Methyltransferase FkbM" evidence="1">
    <location>
        <begin position="96"/>
        <end position="216"/>
    </location>
</feature>
<dbReference type="Pfam" id="PF05050">
    <property type="entry name" value="Methyltransf_21"/>
    <property type="match status" value="1"/>
</dbReference>
<dbReference type="AlphaFoldDB" id="A0A382M5E6"/>
<dbReference type="InterPro" id="IPR006342">
    <property type="entry name" value="FkbM_mtfrase"/>
</dbReference>
<dbReference type="GO" id="GO:0008171">
    <property type="term" value="F:O-methyltransferase activity"/>
    <property type="evidence" value="ECO:0007669"/>
    <property type="project" value="TreeGrafter"/>
</dbReference>
<reference evidence="2" key="1">
    <citation type="submission" date="2018-05" db="EMBL/GenBank/DDBJ databases">
        <authorList>
            <person name="Lanie J.A."/>
            <person name="Ng W.-L."/>
            <person name="Kazmierczak K.M."/>
            <person name="Andrzejewski T.M."/>
            <person name="Davidsen T.M."/>
            <person name="Wayne K.J."/>
            <person name="Tettelin H."/>
            <person name="Glass J.I."/>
            <person name="Rusch D."/>
            <person name="Podicherti R."/>
            <person name="Tsui H.-C.T."/>
            <person name="Winkler M.E."/>
        </authorList>
    </citation>
    <scope>NUCLEOTIDE SEQUENCE</scope>
</reference>